<evidence type="ECO:0000259" key="4">
    <source>
        <dbReference type="SMART" id="SM00967"/>
    </source>
</evidence>
<dbReference type="InterPro" id="IPR051259">
    <property type="entry name" value="rRNA_Methyltransferase"/>
</dbReference>
<dbReference type="InterPro" id="IPR001537">
    <property type="entry name" value="SpoU_MeTrfase"/>
</dbReference>
<protein>
    <submittedName>
        <fullName evidence="5">RNA methyltransferase, TrmH family</fullName>
    </submittedName>
</protein>
<dbReference type="CDD" id="cd18095">
    <property type="entry name" value="SpoU-like_rRNA-MTase"/>
    <property type="match status" value="1"/>
</dbReference>
<dbReference type="RefSeq" id="WP_073994309.1">
    <property type="nucleotide sequence ID" value="NZ_FQYT01000023.1"/>
</dbReference>
<dbReference type="InterPro" id="IPR029028">
    <property type="entry name" value="Alpha/beta_knot_MTases"/>
</dbReference>
<dbReference type="GO" id="GO:0032259">
    <property type="term" value="P:methylation"/>
    <property type="evidence" value="ECO:0007669"/>
    <property type="project" value="UniProtKB-KW"/>
</dbReference>
<dbReference type="EMBL" id="FQYT01000023">
    <property type="protein sequence ID" value="SHJ49119.1"/>
    <property type="molecule type" value="Genomic_DNA"/>
</dbReference>
<keyword evidence="3 5" id="KW-0808">Transferase</keyword>
<dbReference type="Pfam" id="PF22435">
    <property type="entry name" value="MRM3-like_sub_bind"/>
    <property type="match status" value="1"/>
</dbReference>
<proteinExistence type="inferred from homology"/>
<dbReference type="AlphaFoldDB" id="A0A1M6JQZ2"/>
<dbReference type="Gene3D" id="3.30.1330.30">
    <property type="match status" value="1"/>
</dbReference>
<evidence type="ECO:0000256" key="1">
    <source>
        <dbReference type="ARBA" id="ARBA00007228"/>
    </source>
</evidence>
<dbReference type="GO" id="GO:0005737">
    <property type="term" value="C:cytoplasm"/>
    <property type="evidence" value="ECO:0007669"/>
    <property type="project" value="UniProtKB-ARBA"/>
</dbReference>
<dbReference type="STRING" id="1122934.SAMN02745691_02044"/>
<dbReference type="PANTHER" id="PTHR43191:SF2">
    <property type="entry name" value="RRNA METHYLTRANSFERASE 3, MITOCHONDRIAL"/>
    <property type="match status" value="1"/>
</dbReference>
<dbReference type="OrthoDB" id="9794400at2"/>
<dbReference type="Gene3D" id="3.40.1280.10">
    <property type="match status" value="1"/>
</dbReference>
<dbReference type="InterPro" id="IPR029026">
    <property type="entry name" value="tRNA_m1G_MTases_N"/>
</dbReference>
<dbReference type="GO" id="GO:0006396">
    <property type="term" value="P:RNA processing"/>
    <property type="evidence" value="ECO:0007669"/>
    <property type="project" value="InterPro"/>
</dbReference>
<dbReference type="PANTHER" id="PTHR43191">
    <property type="entry name" value="RRNA METHYLTRANSFERASE 3"/>
    <property type="match status" value="1"/>
</dbReference>
<dbReference type="GO" id="GO:0008173">
    <property type="term" value="F:RNA methyltransferase activity"/>
    <property type="evidence" value="ECO:0007669"/>
    <property type="project" value="InterPro"/>
</dbReference>
<evidence type="ECO:0000256" key="2">
    <source>
        <dbReference type="ARBA" id="ARBA00022603"/>
    </source>
</evidence>
<dbReference type="Proteomes" id="UP000184342">
    <property type="component" value="Unassembled WGS sequence"/>
</dbReference>
<keyword evidence="6" id="KW-1185">Reference proteome</keyword>
<sequence>MISSAANSRIKNIVQIRTKSSARSEQNAYVVEGKKMFLEIPPEDILEVYVSEGFEQEGENQELLGNLSYEAVSDKVFKSISDTVTPQGILALVRMKHYTLKDMKNKNRNIYLVLENVRDPGNLGTMVRTGEGAGISGIIMSRETVDIYNPKVIRSTMGSIFRVPFLYTDNLTETILEMKKDGIRIYTAHLKGESLYERSRDRQDAAIIIGNESAGVSNGLAGLSDALIRIPMCGRVESLNAAVSAALLMYDFLWNS</sequence>
<accession>A0A1M6JQZ2</accession>
<dbReference type="GO" id="GO:0003723">
    <property type="term" value="F:RNA binding"/>
    <property type="evidence" value="ECO:0007669"/>
    <property type="project" value="InterPro"/>
</dbReference>
<feature type="domain" description="RNA 2-O ribose methyltransferase substrate binding" evidence="4">
    <location>
        <begin position="30"/>
        <end position="99"/>
    </location>
</feature>
<evidence type="ECO:0000256" key="3">
    <source>
        <dbReference type="ARBA" id="ARBA00022679"/>
    </source>
</evidence>
<organism evidence="5 6">
    <name type="scientific">Parasporobacterium paucivorans DSM 15970</name>
    <dbReference type="NCBI Taxonomy" id="1122934"/>
    <lineage>
        <taxon>Bacteria</taxon>
        <taxon>Bacillati</taxon>
        <taxon>Bacillota</taxon>
        <taxon>Clostridia</taxon>
        <taxon>Lachnospirales</taxon>
        <taxon>Lachnospiraceae</taxon>
        <taxon>Parasporobacterium</taxon>
    </lineage>
</organism>
<dbReference type="InterPro" id="IPR029064">
    <property type="entry name" value="Ribosomal_eL30-like_sf"/>
</dbReference>
<dbReference type="SMART" id="SM00967">
    <property type="entry name" value="SpoU_sub_bind"/>
    <property type="match status" value="1"/>
</dbReference>
<evidence type="ECO:0000313" key="6">
    <source>
        <dbReference type="Proteomes" id="UP000184342"/>
    </source>
</evidence>
<dbReference type="SUPFAM" id="SSF75217">
    <property type="entry name" value="alpha/beta knot"/>
    <property type="match status" value="1"/>
</dbReference>
<evidence type="ECO:0000313" key="5">
    <source>
        <dbReference type="EMBL" id="SHJ49119.1"/>
    </source>
</evidence>
<name>A0A1M6JQZ2_9FIRM</name>
<gene>
    <name evidence="5" type="ORF">SAMN02745691_02044</name>
</gene>
<dbReference type="InterPro" id="IPR013123">
    <property type="entry name" value="SpoU_subst-bd"/>
</dbReference>
<dbReference type="SUPFAM" id="SSF55315">
    <property type="entry name" value="L30e-like"/>
    <property type="match status" value="1"/>
</dbReference>
<keyword evidence="2 5" id="KW-0489">Methyltransferase</keyword>
<dbReference type="InterPro" id="IPR053888">
    <property type="entry name" value="MRM3-like_sub_bind"/>
</dbReference>
<comment type="similarity">
    <text evidence="1">Belongs to the class IV-like SAM-binding methyltransferase superfamily. RNA methyltransferase TrmH family.</text>
</comment>
<reference evidence="5 6" key="1">
    <citation type="submission" date="2016-11" db="EMBL/GenBank/DDBJ databases">
        <authorList>
            <person name="Jaros S."/>
            <person name="Januszkiewicz K."/>
            <person name="Wedrychowicz H."/>
        </authorList>
    </citation>
    <scope>NUCLEOTIDE SEQUENCE [LARGE SCALE GENOMIC DNA]</scope>
    <source>
        <strain evidence="5 6">DSM 15970</strain>
    </source>
</reference>
<dbReference type="Pfam" id="PF00588">
    <property type="entry name" value="SpoU_methylase"/>
    <property type="match status" value="1"/>
</dbReference>